<feature type="transmembrane region" description="Helical" evidence="8">
    <location>
        <begin position="225"/>
        <end position="242"/>
    </location>
</feature>
<comment type="caution">
    <text evidence="9">The sequence shown here is derived from an EMBL/GenBank/DDBJ whole genome shotgun (WGS) entry which is preliminary data.</text>
</comment>
<keyword evidence="5 8" id="KW-1133">Transmembrane helix</keyword>
<feature type="transmembrane region" description="Helical" evidence="8">
    <location>
        <begin position="170"/>
        <end position="187"/>
    </location>
</feature>
<evidence type="ECO:0000256" key="5">
    <source>
        <dbReference type="ARBA" id="ARBA00022989"/>
    </source>
</evidence>
<organism evidence="9 10">
    <name type="scientific">Novipirellula artificiosorum</name>
    <dbReference type="NCBI Taxonomy" id="2528016"/>
    <lineage>
        <taxon>Bacteria</taxon>
        <taxon>Pseudomonadati</taxon>
        <taxon>Planctomycetota</taxon>
        <taxon>Planctomycetia</taxon>
        <taxon>Pirellulales</taxon>
        <taxon>Pirellulaceae</taxon>
        <taxon>Novipirellula</taxon>
    </lineage>
</organism>
<dbReference type="GO" id="GO:0071555">
    <property type="term" value="P:cell wall organization"/>
    <property type="evidence" value="ECO:0007669"/>
    <property type="project" value="TreeGrafter"/>
</dbReference>
<feature type="transmembrane region" description="Helical" evidence="8">
    <location>
        <begin position="193"/>
        <end position="213"/>
    </location>
</feature>
<keyword evidence="7" id="KW-0460">Magnesium</keyword>
<keyword evidence="3 9" id="KW-0808">Transferase</keyword>
<comment type="subcellular location">
    <subcellularLocation>
        <location evidence="1">Cell membrane</location>
        <topology evidence="1">Multi-pass membrane protein</topology>
    </subcellularLocation>
</comment>
<dbReference type="PANTHER" id="PTHR22926">
    <property type="entry name" value="PHOSPHO-N-ACETYLMURAMOYL-PENTAPEPTIDE-TRANSFERASE"/>
    <property type="match status" value="1"/>
</dbReference>
<keyword evidence="2" id="KW-1003">Cell membrane</keyword>
<keyword evidence="4 8" id="KW-0812">Transmembrane</keyword>
<dbReference type="GO" id="GO:0009103">
    <property type="term" value="P:lipopolysaccharide biosynthetic process"/>
    <property type="evidence" value="ECO:0007669"/>
    <property type="project" value="TreeGrafter"/>
</dbReference>
<protein>
    <submittedName>
        <fullName evidence="9">WecA-like glycosyltransferase</fullName>
        <ecNumber evidence="9">2.7.8.33</ecNumber>
    </submittedName>
</protein>
<evidence type="ECO:0000256" key="8">
    <source>
        <dbReference type="SAM" id="Phobius"/>
    </source>
</evidence>
<dbReference type="Proteomes" id="UP000319143">
    <property type="component" value="Unassembled WGS sequence"/>
</dbReference>
<dbReference type="CDD" id="cd06853">
    <property type="entry name" value="GT_WecA_like"/>
    <property type="match status" value="1"/>
</dbReference>
<dbReference type="GO" id="GO:0046872">
    <property type="term" value="F:metal ion binding"/>
    <property type="evidence" value="ECO:0007669"/>
    <property type="project" value="UniProtKB-KW"/>
</dbReference>
<dbReference type="Pfam" id="PF00953">
    <property type="entry name" value="Glycos_transf_4"/>
    <property type="match status" value="1"/>
</dbReference>
<dbReference type="InterPro" id="IPR000715">
    <property type="entry name" value="Glycosyl_transferase_4"/>
</dbReference>
<evidence type="ECO:0000313" key="9">
    <source>
        <dbReference type="EMBL" id="TWU31722.1"/>
    </source>
</evidence>
<evidence type="ECO:0000256" key="3">
    <source>
        <dbReference type="ARBA" id="ARBA00022679"/>
    </source>
</evidence>
<sequence length="417" mass="44776">MGSRDILSCLDILTGDVSWYKDLGVFDVFQPFVGDGALTNLSQWIGWLVVVSVLPAMLVTWLSLYPVRRFASALGLVAKPGGHSTHAKVTPLGGGIGIWVGIMVTFSAASVAIGLLRHYPELQARFPEALQPYLEGAWSRLGQLWSLLGAATVLVALGVTDDRRGGVNPFFRLAVEFAVAAFVVYGLGFGLTAFIGITWLTNVLSVIWIVGLINSFNMLDNMDGLSGGVAAIIAASMAIVMLTTADPETSRPQVFVAALLMVVCGSLLGFLWHNRPPAKIFMGDGGSYLVGFLIAVAMLMATFASNNGPRPHAMLAPLCVMAVPLYDMTTVLWIRIRQGRSPFVGDRSHFSHRLVELGLSRTQAVLTIYLVTATCGLASILLTHVEIVQAITVIGIVACMLLLVIILESTQWESSDK</sequence>
<dbReference type="AlphaFoldDB" id="A0A5C6D4A4"/>
<evidence type="ECO:0000256" key="6">
    <source>
        <dbReference type="ARBA" id="ARBA00023136"/>
    </source>
</evidence>
<evidence type="ECO:0000313" key="10">
    <source>
        <dbReference type="Proteomes" id="UP000319143"/>
    </source>
</evidence>
<feature type="binding site" evidence="7">
    <location>
        <position position="217"/>
    </location>
    <ligand>
        <name>Mg(2+)</name>
        <dbReference type="ChEBI" id="CHEBI:18420"/>
    </ligand>
</feature>
<dbReference type="PANTHER" id="PTHR22926:SF3">
    <property type="entry name" value="UNDECAPRENYL-PHOSPHATE ALPHA-N-ACETYLGLUCOSAMINYL 1-PHOSPHATE TRANSFERASE"/>
    <property type="match status" value="1"/>
</dbReference>
<dbReference type="EC" id="2.7.8.33" evidence="9"/>
<keyword evidence="7" id="KW-0479">Metal-binding</keyword>
<dbReference type="GO" id="GO:0036380">
    <property type="term" value="F:UDP-N-acetylglucosamine-undecaprenyl-phosphate N-acetylglucosaminephosphotransferase activity"/>
    <property type="evidence" value="ECO:0007669"/>
    <property type="project" value="UniProtKB-EC"/>
</dbReference>
<proteinExistence type="predicted"/>
<reference evidence="9 10" key="1">
    <citation type="submission" date="2019-02" db="EMBL/GenBank/DDBJ databases">
        <title>Deep-cultivation of Planctomycetes and their phenomic and genomic characterization uncovers novel biology.</title>
        <authorList>
            <person name="Wiegand S."/>
            <person name="Jogler M."/>
            <person name="Boedeker C."/>
            <person name="Pinto D."/>
            <person name="Vollmers J."/>
            <person name="Rivas-Marin E."/>
            <person name="Kohn T."/>
            <person name="Peeters S.H."/>
            <person name="Heuer A."/>
            <person name="Rast P."/>
            <person name="Oberbeckmann S."/>
            <person name="Bunk B."/>
            <person name="Jeske O."/>
            <person name="Meyerdierks A."/>
            <person name="Storesund J.E."/>
            <person name="Kallscheuer N."/>
            <person name="Luecker S."/>
            <person name="Lage O.M."/>
            <person name="Pohl T."/>
            <person name="Merkel B.J."/>
            <person name="Hornburger P."/>
            <person name="Mueller R.-W."/>
            <person name="Bruemmer F."/>
            <person name="Labrenz M."/>
            <person name="Spormann A.M."/>
            <person name="Op Den Camp H."/>
            <person name="Overmann J."/>
            <person name="Amann R."/>
            <person name="Jetten M.S.M."/>
            <person name="Mascher T."/>
            <person name="Medema M.H."/>
            <person name="Devos D.P."/>
            <person name="Kaster A.-K."/>
            <person name="Ovreas L."/>
            <person name="Rohde M."/>
            <person name="Galperin M.Y."/>
            <person name="Jogler C."/>
        </authorList>
    </citation>
    <scope>NUCLEOTIDE SEQUENCE [LARGE SCALE GENOMIC DNA]</scope>
    <source>
        <strain evidence="9 10">Poly41</strain>
    </source>
</reference>
<name>A0A5C6D4A4_9BACT</name>
<accession>A0A5C6D4A4</accession>
<dbReference type="GO" id="GO:0044038">
    <property type="term" value="P:cell wall macromolecule biosynthetic process"/>
    <property type="evidence" value="ECO:0007669"/>
    <property type="project" value="TreeGrafter"/>
</dbReference>
<feature type="binding site" evidence="7">
    <location>
        <position position="284"/>
    </location>
    <ligand>
        <name>Mg(2+)</name>
        <dbReference type="ChEBI" id="CHEBI:18420"/>
    </ligand>
</feature>
<keyword evidence="10" id="KW-1185">Reference proteome</keyword>
<evidence type="ECO:0000256" key="7">
    <source>
        <dbReference type="PIRSR" id="PIRSR600715-1"/>
    </source>
</evidence>
<feature type="transmembrane region" description="Helical" evidence="8">
    <location>
        <begin position="254"/>
        <end position="273"/>
    </location>
</feature>
<dbReference type="EMBL" id="SJPV01000015">
    <property type="protein sequence ID" value="TWU31722.1"/>
    <property type="molecule type" value="Genomic_DNA"/>
</dbReference>
<feature type="transmembrane region" description="Helical" evidence="8">
    <location>
        <begin position="387"/>
        <end position="407"/>
    </location>
</feature>
<feature type="transmembrane region" description="Helical" evidence="8">
    <location>
        <begin position="315"/>
        <end position="336"/>
    </location>
</feature>
<feature type="transmembrane region" description="Helical" evidence="8">
    <location>
        <begin position="96"/>
        <end position="117"/>
    </location>
</feature>
<gene>
    <name evidence="9" type="ORF">Poly41_59560</name>
</gene>
<feature type="transmembrane region" description="Helical" evidence="8">
    <location>
        <begin position="44"/>
        <end position="64"/>
    </location>
</feature>
<evidence type="ECO:0000256" key="1">
    <source>
        <dbReference type="ARBA" id="ARBA00004651"/>
    </source>
</evidence>
<dbReference type="GO" id="GO:0005886">
    <property type="term" value="C:plasma membrane"/>
    <property type="evidence" value="ECO:0007669"/>
    <property type="project" value="UniProtKB-SubCell"/>
</dbReference>
<evidence type="ECO:0000256" key="4">
    <source>
        <dbReference type="ARBA" id="ARBA00022692"/>
    </source>
</evidence>
<evidence type="ECO:0000256" key="2">
    <source>
        <dbReference type="ARBA" id="ARBA00022475"/>
    </source>
</evidence>
<comment type="cofactor">
    <cofactor evidence="7">
        <name>Mg(2+)</name>
        <dbReference type="ChEBI" id="CHEBI:18420"/>
    </cofactor>
</comment>
<feature type="transmembrane region" description="Helical" evidence="8">
    <location>
        <begin position="137"/>
        <end position="158"/>
    </location>
</feature>
<feature type="transmembrane region" description="Helical" evidence="8">
    <location>
        <begin position="357"/>
        <end position="381"/>
    </location>
</feature>
<keyword evidence="6 8" id="KW-0472">Membrane</keyword>
<feature type="transmembrane region" description="Helical" evidence="8">
    <location>
        <begin position="285"/>
        <end position="303"/>
    </location>
</feature>